<keyword evidence="2" id="KW-1185">Reference proteome</keyword>
<protein>
    <submittedName>
        <fullName evidence="1">Uncharacterized protein</fullName>
    </submittedName>
</protein>
<reference evidence="1" key="1">
    <citation type="submission" date="2023-06" db="EMBL/GenBank/DDBJ databases">
        <title>Draft Genome Sequences of Representative Paenibacillus Polymyxa, Bacillus cereus, Fictibacillus sp., and Brevibacillus agri Strains Isolated from Amazonian Dark Earth.</title>
        <authorList>
            <person name="Pellegrinetti T.A."/>
            <person name="Cunha I.C.M."/>
            <person name="Chaves M.G."/>
            <person name="Freitas A.S."/>
            <person name="Silva A.V.R."/>
            <person name="Tsai S.M."/>
            <person name="Mendes L.W."/>
        </authorList>
    </citation>
    <scope>NUCLEOTIDE SEQUENCE</scope>
    <source>
        <strain evidence="1">CENA-BCM004</strain>
    </source>
</reference>
<dbReference type="RefSeq" id="WP_290399729.1">
    <property type="nucleotide sequence ID" value="NZ_JAUHLN010000002.1"/>
</dbReference>
<accession>A0ABT8E6T5</accession>
<comment type="caution">
    <text evidence="1">The sequence shown here is derived from an EMBL/GenBank/DDBJ whole genome shotgun (WGS) entry which is preliminary data.</text>
</comment>
<dbReference type="Proteomes" id="UP001168694">
    <property type="component" value="Unassembled WGS sequence"/>
</dbReference>
<sequence length="524" mass="56215">MAFDLKAVIRLNDQFSRPMRQIQRQTETMNKMTQRTTSSMSKMQSRGTSAFSKIASASKAVAGPLAAVAGGFAAAQGAAKLFNATVGEAAKLELAQVQVSALFQKNTKAAEKFFKFLNKAGADSMFSQEDFFGAGKAYVPLTKSVKQLEYAVKITERLAASNPLEGMEGAAFSIREALSGDLVSLSERFNLPKKMLASVKSAGTLQGKLQALDKVLATMGYNQSFLNKVNETGLIKWQKLIDTVKLKLASFGKAGLEAAKPVIDQLTRMANSKAFELFGQKLSAGIAAGFKGLESAIAWAENYINTHFINNPKFYKLPDIKTKIKFVIEDIWSTFMAWFNREGAGKIASMSRKIIESAARQLEAASPVIASAAVRIGSDIGKAIFSGAKNYLTSHPIEATIKVIKPAASLIRNMLPQNIGRNAVNWGVKEGLHSLFGGKGKSHAGGLSNVPYNGYSATLHKGERVLTPEENKAYSNRKGPGGGGVVIQNISITAGPTDKHTVKKLMDAFADELENAGWNGAAVG</sequence>
<evidence type="ECO:0000313" key="2">
    <source>
        <dbReference type="Proteomes" id="UP001168694"/>
    </source>
</evidence>
<dbReference type="EMBL" id="JAUHLN010000002">
    <property type="protein sequence ID" value="MDN4073622.1"/>
    <property type="molecule type" value="Genomic_DNA"/>
</dbReference>
<gene>
    <name evidence="1" type="ORF">QYF49_11485</name>
</gene>
<organism evidence="1 2">
    <name type="scientific">Fictibacillus terranigra</name>
    <dbReference type="NCBI Taxonomy" id="3058424"/>
    <lineage>
        <taxon>Bacteria</taxon>
        <taxon>Bacillati</taxon>
        <taxon>Bacillota</taxon>
        <taxon>Bacilli</taxon>
        <taxon>Bacillales</taxon>
        <taxon>Fictibacillaceae</taxon>
        <taxon>Fictibacillus</taxon>
    </lineage>
</organism>
<proteinExistence type="predicted"/>
<evidence type="ECO:0000313" key="1">
    <source>
        <dbReference type="EMBL" id="MDN4073622.1"/>
    </source>
</evidence>
<name>A0ABT8E6T5_9BACL</name>